<accession>A0ACC2HMN5</accession>
<comment type="caution">
    <text evidence="1">The sequence shown here is derived from an EMBL/GenBank/DDBJ whole genome shotgun (WGS) entry which is preliminary data.</text>
</comment>
<sequence>NNPRIISRLPPHPAPPPKKCLTCEVLAVIRFHSTGNSRWHGVTGYTRVWRSGWLEDGFL</sequence>
<name>A0ACC2HMN5_DALPE</name>
<feature type="non-terminal residue" evidence="1">
    <location>
        <position position="1"/>
    </location>
</feature>
<gene>
    <name evidence="1" type="ORF">DPEC_G00015740</name>
</gene>
<dbReference type="EMBL" id="CM055728">
    <property type="protein sequence ID" value="KAJ8017239.1"/>
    <property type="molecule type" value="Genomic_DNA"/>
</dbReference>
<keyword evidence="2" id="KW-1185">Reference proteome</keyword>
<evidence type="ECO:0000313" key="1">
    <source>
        <dbReference type="EMBL" id="KAJ8017239.1"/>
    </source>
</evidence>
<reference evidence="1" key="1">
    <citation type="submission" date="2021-05" db="EMBL/GenBank/DDBJ databases">
        <authorList>
            <person name="Pan Q."/>
            <person name="Jouanno E."/>
            <person name="Zahm M."/>
            <person name="Klopp C."/>
            <person name="Cabau C."/>
            <person name="Louis A."/>
            <person name="Berthelot C."/>
            <person name="Parey E."/>
            <person name="Roest Crollius H."/>
            <person name="Montfort J."/>
            <person name="Robinson-Rechavi M."/>
            <person name="Bouchez O."/>
            <person name="Lampietro C."/>
            <person name="Lopez Roques C."/>
            <person name="Donnadieu C."/>
            <person name="Postlethwait J."/>
            <person name="Bobe J."/>
            <person name="Dillon D."/>
            <person name="Chandos A."/>
            <person name="von Hippel F."/>
            <person name="Guiguen Y."/>
        </authorList>
    </citation>
    <scope>NUCLEOTIDE SEQUENCE</scope>
    <source>
        <strain evidence="1">YG-Jan2019</strain>
    </source>
</reference>
<proteinExistence type="predicted"/>
<protein>
    <submittedName>
        <fullName evidence="1">Uncharacterized protein</fullName>
    </submittedName>
</protein>
<dbReference type="Proteomes" id="UP001157502">
    <property type="component" value="Chromosome 1"/>
</dbReference>
<evidence type="ECO:0000313" key="2">
    <source>
        <dbReference type="Proteomes" id="UP001157502"/>
    </source>
</evidence>
<organism evidence="1 2">
    <name type="scientific">Dallia pectoralis</name>
    <name type="common">Alaska blackfish</name>
    <dbReference type="NCBI Taxonomy" id="75939"/>
    <lineage>
        <taxon>Eukaryota</taxon>
        <taxon>Metazoa</taxon>
        <taxon>Chordata</taxon>
        <taxon>Craniata</taxon>
        <taxon>Vertebrata</taxon>
        <taxon>Euteleostomi</taxon>
        <taxon>Actinopterygii</taxon>
        <taxon>Neopterygii</taxon>
        <taxon>Teleostei</taxon>
        <taxon>Protacanthopterygii</taxon>
        <taxon>Esociformes</taxon>
        <taxon>Umbridae</taxon>
        <taxon>Dallia</taxon>
    </lineage>
</organism>